<dbReference type="RefSeq" id="WP_068703491.1">
    <property type="nucleotide sequence ID" value="NZ_BDCR01000003.1"/>
</dbReference>
<dbReference type="Pfam" id="PF08338">
    <property type="entry name" value="DUF1731"/>
    <property type="match status" value="1"/>
</dbReference>
<feature type="domain" description="DUF1731" evidence="3">
    <location>
        <begin position="253"/>
        <end position="299"/>
    </location>
</feature>
<proteinExistence type="inferred from homology"/>
<evidence type="ECO:0000259" key="3">
    <source>
        <dbReference type="Pfam" id="PF08338"/>
    </source>
</evidence>
<dbReference type="EMBL" id="BDCR01000003">
    <property type="protein sequence ID" value="GAT62827.1"/>
    <property type="molecule type" value="Genomic_DNA"/>
</dbReference>
<organism evidence="4 5">
    <name type="scientific">Paludibacter jiangxiensis</name>
    <dbReference type="NCBI Taxonomy" id="681398"/>
    <lineage>
        <taxon>Bacteria</taxon>
        <taxon>Pseudomonadati</taxon>
        <taxon>Bacteroidota</taxon>
        <taxon>Bacteroidia</taxon>
        <taxon>Bacteroidales</taxon>
        <taxon>Paludibacteraceae</taxon>
        <taxon>Paludibacter</taxon>
    </lineage>
</organism>
<dbReference type="InterPro" id="IPR036291">
    <property type="entry name" value="NAD(P)-bd_dom_sf"/>
</dbReference>
<dbReference type="Gene3D" id="3.40.50.720">
    <property type="entry name" value="NAD(P)-binding Rossmann-like Domain"/>
    <property type="match status" value="1"/>
</dbReference>
<dbReference type="InterPro" id="IPR001509">
    <property type="entry name" value="Epimerase_deHydtase"/>
</dbReference>
<protein>
    <recommendedName>
        <fullName evidence="6">TIGR01777 family protein</fullName>
    </recommendedName>
</protein>
<dbReference type="PANTHER" id="PTHR11092">
    <property type="entry name" value="SUGAR NUCLEOTIDE EPIMERASE RELATED"/>
    <property type="match status" value="1"/>
</dbReference>
<name>A0A161LEQ1_9BACT</name>
<keyword evidence="5" id="KW-1185">Reference proteome</keyword>
<dbReference type="NCBIfam" id="TIGR01777">
    <property type="entry name" value="yfcH"/>
    <property type="match status" value="1"/>
</dbReference>
<dbReference type="AlphaFoldDB" id="A0A161LEQ1"/>
<dbReference type="InterPro" id="IPR010099">
    <property type="entry name" value="SDR39U1"/>
</dbReference>
<gene>
    <name evidence="4" type="ORF">PJIAN_3137</name>
</gene>
<dbReference type="Pfam" id="PF01370">
    <property type="entry name" value="Epimerase"/>
    <property type="match status" value="1"/>
</dbReference>
<reference evidence="5" key="2">
    <citation type="journal article" date="2017" name="Genome Announc.">
        <title>Draft genome sequence of Paludibacter jiangxiensis NM7(T), a propionate-producing fermentative bacterium.</title>
        <authorList>
            <person name="Qiu Y.-L."/>
            <person name="Tourlousse D.M."/>
            <person name="Matsuura N."/>
            <person name="Ohashi A."/>
            <person name="Sekiguchi Y."/>
        </authorList>
    </citation>
    <scope>NUCLEOTIDE SEQUENCE [LARGE SCALE GENOMIC DNA]</scope>
    <source>
        <strain evidence="5">NM7</strain>
    </source>
</reference>
<comment type="similarity">
    <text evidence="1">Belongs to the NAD(P)-dependent epimerase/dehydratase family. SDR39U1 subfamily.</text>
</comment>
<evidence type="ECO:0000256" key="1">
    <source>
        <dbReference type="ARBA" id="ARBA00009353"/>
    </source>
</evidence>
<comment type="caution">
    <text evidence="4">The sequence shown here is derived from an EMBL/GenBank/DDBJ whole genome shotgun (WGS) entry which is preliminary data.</text>
</comment>
<evidence type="ECO:0000313" key="5">
    <source>
        <dbReference type="Proteomes" id="UP000076586"/>
    </source>
</evidence>
<dbReference type="OrthoDB" id="329806at2"/>
<dbReference type="CDD" id="cd05242">
    <property type="entry name" value="SDR_a8"/>
    <property type="match status" value="1"/>
</dbReference>
<evidence type="ECO:0000259" key="2">
    <source>
        <dbReference type="Pfam" id="PF01370"/>
    </source>
</evidence>
<dbReference type="PANTHER" id="PTHR11092:SF0">
    <property type="entry name" value="EPIMERASE FAMILY PROTEIN SDR39U1"/>
    <property type="match status" value="1"/>
</dbReference>
<dbReference type="InterPro" id="IPR013549">
    <property type="entry name" value="DUF1731"/>
</dbReference>
<reference evidence="5" key="1">
    <citation type="submission" date="2016-04" db="EMBL/GenBank/DDBJ databases">
        <title>Draft genome sequence of Paludibacter jiangxiensis strain NM7.</title>
        <authorList>
            <person name="Qiu Y."/>
            <person name="Matsuura N."/>
            <person name="Ohashi A."/>
            <person name="Tourlousse M.D."/>
            <person name="Sekiguchi Y."/>
        </authorList>
    </citation>
    <scope>NUCLEOTIDE SEQUENCE [LARGE SCALE GENOMIC DNA]</scope>
    <source>
        <strain evidence="5">NM7</strain>
    </source>
</reference>
<dbReference type="STRING" id="681398.PJIAN_3137"/>
<dbReference type="Proteomes" id="UP000076586">
    <property type="component" value="Unassembled WGS sequence"/>
</dbReference>
<feature type="domain" description="NAD-dependent epimerase/dehydratase" evidence="2">
    <location>
        <begin position="4"/>
        <end position="133"/>
    </location>
</feature>
<dbReference type="SUPFAM" id="SSF51735">
    <property type="entry name" value="NAD(P)-binding Rossmann-fold domains"/>
    <property type="match status" value="1"/>
</dbReference>
<evidence type="ECO:0000313" key="4">
    <source>
        <dbReference type="EMBL" id="GAT62827.1"/>
    </source>
</evidence>
<evidence type="ECO:0008006" key="6">
    <source>
        <dbReference type="Google" id="ProtNLM"/>
    </source>
</evidence>
<accession>A0A161LEQ1</accession>
<sequence>MATILITGGTGLIGNYLSRFLKEKGHTVALLSRSGKHSEEFPVYFWDIDKQIIDPKAITSADYIIHLAGENIGAKRWTEERKKEIISSRILPTQLLFDAISKSSHKPAAFISASAIGYYGAVTSSHIFTETDPAANDFLGHTCRQWESEVDRFQELAIRVVKIRTGIALTSAGGALEKIKKPVALGLGAPLGSGNQYMPWIHIDDLCHIYLKAIEDATMQGAYNAVAPEHATNRELMEAIARVLHKKIRLPKIPSTVLKLALGPMSEMLLTGSRVSSEKLIESGFQFRFANLQGSLTDLLKKEIRL</sequence>